<dbReference type="InParanoid" id="A0A0D2VRQ9"/>
<feature type="domain" description="Cyclin N-terminal" evidence="2">
    <location>
        <begin position="81"/>
        <end position="148"/>
    </location>
</feature>
<dbReference type="Pfam" id="PF00134">
    <property type="entry name" value="Cyclin_N"/>
    <property type="match status" value="1"/>
</dbReference>
<evidence type="ECO:0000259" key="3">
    <source>
        <dbReference type="Pfam" id="PF16899"/>
    </source>
</evidence>
<dbReference type="FunCoup" id="A0A0D2VRQ9">
    <property type="interactions" value="568"/>
</dbReference>
<keyword evidence="1" id="KW-0195">Cyclin</keyword>
<dbReference type="eggNOG" id="KOG2496">
    <property type="taxonomic scope" value="Eukaryota"/>
</dbReference>
<feature type="domain" description="Cyclin C-terminal" evidence="3">
    <location>
        <begin position="152"/>
        <end position="252"/>
    </location>
</feature>
<dbReference type="InterPro" id="IPR006671">
    <property type="entry name" value="Cyclin_N"/>
</dbReference>
<keyword evidence="5" id="KW-1185">Reference proteome</keyword>
<dbReference type="CDD" id="cd20525">
    <property type="entry name" value="CYCLIN_CCNH_rpt2"/>
    <property type="match status" value="1"/>
</dbReference>
<protein>
    <recommendedName>
        <fullName evidence="6">Cyclin-H</fullName>
    </recommendedName>
</protein>
<dbReference type="AlphaFoldDB" id="A0A0D2VRQ9"/>
<evidence type="ECO:0000259" key="2">
    <source>
        <dbReference type="Pfam" id="PF00134"/>
    </source>
</evidence>
<dbReference type="GO" id="GO:0006357">
    <property type="term" value="P:regulation of transcription by RNA polymerase II"/>
    <property type="evidence" value="ECO:0007669"/>
    <property type="project" value="InterPro"/>
</dbReference>
<organism evidence="4 5">
    <name type="scientific">Capsaspora owczarzaki (strain ATCC 30864)</name>
    <dbReference type="NCBI Taxonomy" id="595528"/>
    <lineage>
        <taxon>Eukaryota</taxon>
        <taxon>Filasterea</taxon>
        <taxon>Capsaspora</taxon>
    </lineage>
</organism>
<evidence type="ECO:0008006" key="6">
    <source>
        <dbReference type="Google" id="ProtNLM"/>
    </source>
</evidence>
<dbReference type="STRING" id="595528.A0A0D2VRQ9"/>
<dbReference type="InterPro" id="IPR036915">
    <property type="entry name" value="Cyclin-like_sf"/>
</dbReference>
<dbReference type="GO" id="GO:0016538">
    <property type="term" value="F:cyclin-dependent protein serine/threonine kinase regulator activity"/>
    <property type="evidence" value="ECO:0007669"/>
    <property type="project" value="InterPro"/>
</dbReference>
<dbReference type="Pfam" id="PF16899">
    <property type="entry name" value="Cyclin_C_2"/>
    <property type="match status" value="1"/>
</dbReference>
<gene>
    <name evidence="4" type="ORF">CAOG_004347</name>
</gene>
<reference evidence="5" key="1">
    <citation type="submission" date="2011-02" db="EMBL/GenBank/DDBJ databases">
        <title>The Genome Sequence of Capsaspora owczarzaki ATCC 30864.</title>
        <authorList>
            <person name="Russ C."/>
            <person name="Cuomo C."/>
            <person name="Burger G."/>
            <person name="Gray M.W."/>
            <person name="Holland P.W.H."/>
            <person name="King N."/>
            <person name="Lang F.B.F."/>
            <person name="Roger A.J."/>
            <person name="Ruiz-Trillo I."/>
            <person name="Young S.K."/>
            <person name="Zeng Q."/>
            <person name="Gargeya S."/>
            <person name="Alvarado L."/>
            <person name="Berlin A."/>
            <person name="Chapman S.B."/>
            <person name="Chen Z."/>
            <person name="Freedman E."/>
            <person name="Gellesch M."/>
            <person name="Goldberg J."/>
            <person name="Griggs A."/>
            <person name="Gujja S."/>
            <person name="Heilman E."/>
            <person name="Heiman D."/>
            <person name="Howarth C."/>
            <person name="Mehta T."/>
            <person name="Neiman D."/>
            <person name="Pearson M."/>
            <person name="Roberts A."/>
            <person name="Saif S."/>
            <person name="Shea T."/>
            <person name="Shenoy N."/>
            <person name="Sisk P."/>
            <person name="Stolte C."/>
            <person name="Sykes S."/>
            <person name="White J."/>
            <person name="Yandava C."/>
            <person name="Haas B."/>
            <person name="Nusbaum C."/>
            <person name="Birren B."/>
        </authorList>
    </citation>
    <scope>NUCLEOTIDE SEQUENCE</scope>
    <source>
        <strain evidence="5">ATCC 30864</strain>
    </source>
</reference>
<dbReference type="PhylomeDB" id="A0A0D2VRQ9"/>
<dbReference type="PANTHER" id="PTHR10026">
    <property type="entry name" value="CYCLIN"/>
    <property type="match status" value="1"/>
</dbReference>
<accession>A0A0D2VRQ9</accession>
<proteinExistence type="predicted"/>
<dbReference type="InterPro" id="IPR043198">
    <property type="entry name" value="Cyclin/Ssn8"/>
</dbReference>
<sequence length="290" mass="32736">MAFHESTQHSFWLFSSQDDLARLRSSINQEAVDRLTRIHATHGTNDDGKYLTSEDEQLYLAFYLQQLAEAVVPAFPFPLAVKRFYLTTSVMDYHPKHIILTCFYMACKTEEINIDLSAFVTNLELSESDSALILQLEIILVQRLHFHLVVFHPMRSLRGFFYDVRARGAVSQTAELEAAYRDAKALIDQSFMTDACFLAPPSQLALAALCIACANHGIDLTSYISANLQAADKPEQTTQLTESLERAKTLIQMKATEIDSSKLKRVDKKLKKCRNPELDPDSPVYVPPVS</sequence>
<dbReference type="SUPFAM" id="SSF47954">
    <property type="entry name" value="Cyclin-like"/>
    <property type="match status" value="2"/>
</dbReference>
<evidence type="ECO:0000313" key="5">
    <source>
        <dbReference type="Proteomes" id="UP000008743"/>
    </source>
</evidence>
<dbReference type="Gene3D" id="1.10.472.10">
    <property type="entry name" value="Cyclin-like"/>
    <property type="match status" value="2"/>
</dbReference>
<dbReference type="CDD" id="cd20524">
    <property type="entry name" value="CYCLIN_CCNH_rpt1"/>
    <property type="match status" value="1"/>
</dbReference>
<evidence type="ECO:0000256" key="1">
    <source>
        <dbReference type="ARBA" id="ARBA00023127"/>
    </source>
</evidence>
<dbReference type="Proteomes" id="UP000008743">
    <property type="component" value="Unassembled WGS sequence"/>
</dbReference>
<name>A0A0D2VRQ9_CAPO3</name>
<dbReference type="EMBL" id="KE346365">
    <property type="protein sequence ID" value="KJE93582.1"/>
    <property type="molecule type" value="Genomic_DNA"/>
</dbReference>
<evidence type="ECO:0000313" key="4">
    <source>
        <dbReference type="EMBL" id="KJE93582.1"/>
    </source>
</evidence>
<dbReference type="OrthoDB" id="340962at2759"/>
<dbReference type="InterPro" id="IPR031658">
    <property type="entry name" value="Cyclin_C_2"/>
</dbReference>